<gene>
    <name evidence="1" type="ORF">V1525DRAFT_192584</name>
</gene>
<reference evidence="2" key="1">
    <citation type="journal article" date="2024" name="Front. Bioeng. Biotechnol.">
        <title>Genome-scale model development and genomic sequencing of the oleaginous clade Lipomyces.</title>
        <authorList>
            <person name="Czajka J.J."/>
            <person name="Han Y."/>
            <person name="Kim J."/>
            <person name="Mondo S.J."/>
            <person name="Hofstad B.A."/>
            <person name="Robles A."/>
            <person name="Haridas S."/>
            <person name="Riley R."/>
            <person name="LaButti K."/>
            <person name="Pangilinan J."/>
            <person name="Andreopoulos W."/>
            <person name="Lipzen A."/>
            <person name="Yan J."/>
            <person name="Wang M."/>
            <person name="Ng V."/>
            <person name="Grigoriev I.V."/>
            <person name="Spatafora J.W."/>
            <person name="Magnuson J.K."/>
            <person name="Baker S.E."/>
            <person name="Pomraning K.R."/>
        </authorList>
    </citation>
    <scope>NUCLEOTIDE SEQUENCE [LARGE SCALE GENOMIC DNA]</scope>
    <source>
        <strain evidence="2">CBS 7786</strain>
    </source>
</reference>
<accession>A0ACC3T1C5</accession>
<evidence type="ECO:0000313" key="1">
    <source>
        <dbReference type="EMBL" id="KAK9236842.1"/>
    </source>
</evidence>
<sequence>MVAKEVLEQAKLEIADLRAKSTILEAENAKLQDKLTIANESRQQIEKKLADTDKLLEQHQVKEEDLVKQGRAAYESEMAKKEIQFLQARQDYEMEKNNMMKSHSTKVDKFRMQLDKIQTDKTHLEKLLQSEIDSHSRTQEKFDQLTVEAAAVAEELKIKSDEISCLRMSLEEVTIVAFSWMHLTNEVKVSKKLKQYEEGRPNVFLSVPSIFSIPKPPPIDVIEQSNSANNQSSNDTNARTRLFSHFEMEKSDSTQSSVDAFNDIVQSAVQAGASKCAEGSTESNETPMALPHDITDSQPDGIKSAMNPDVHNMQEQSDAVIAETAEFKSKPEKEPTKSRKRKATSSSNTSRQRNIPSAVTGAVDVPCIDQMAVTTNTFTTVTTRSRTNTRS</sequence>
<evidence type="ECO:0000313" key="2">
    <source>
        <dbReference type="Proteomes" id="UP001433508"/>
    </source>
</evidence>
<dbReference type="EMBL" id="MU971379">
    <property type="protein sequence ID" value="KAK9236842.1"/>
    <property type="molecule type" value="Genomic_DNA"/>
</dbReference>
<organism evidence="1 2">
    <name type="scientific">Lipomyces kononenkoae</name>
    <name type="common">Yeast</name>
    <dbReference type="NCBI Taxonomy" id="34357"/>
    <lineage>
        <taxon>Eukaryota</taxon>
        <taxon>Fungi</taxon>
        <taxon>Dikarya</taxon>
        <taxon>Ascomycota</taxon>
        <taxon>Saccharomycotina</taxon>
        <taxon>Lipomycetes</taxon>
        <taxon>Lipomycetales</taxon>
        <taxon>Lipomycetaceae</taxon>
        <taxon>Lipomyces</taxon>
    </lineage>
</organism>
<keyword evidence="2" id="KW-1185">Reference proteome</keyword>
<protein>
    <submittedName>
        <fullName evidence="1">Uncharacterized protein</fullName>
    </submittedName>
</protein>
<comment type="caution">
    <text evidence="1">The sequence shown here is derived from an EMBL/GenBank/DDBJ whole genome shotgun (WGS) entry which is preliminary data.</text>
</comment>
<name>A0ACC3T1C5_LIPKO</name>
<proteinExistence type="predicted"/>
<dbReference type="Proteomes" id="UP001433508">
    <property type="component" value="Unassembled WGS sequence"/>
</dbReference>